<dbReference type="AlphaFoldDB" id="A0A2S1YHJ6"/>
<dbReference type="Pfam" id="PF15562">
    <property type="entry name" value="Imm17"/>
    <property type="match status" value="1"/>
</dbReference>
<evidence type="ECO:0000313" key="3">
    <source>
        <dbReference type="Proteomes" id="UP000245250"/>
    </source>
</evidence>
<protein>
    <submittedName>
        <fullName evidence="2">Uncharacterized protein</fullName>
    </submittedName>
</protein>
<dbReference type="InterPro" id="IPR029087">
    <property type="entry name" value="Imm17"/>
</dbReference>
<sequence length="112" mass="12965">MAFRSYFHFHLLIFLPDNEQIIQNMAEDIFDKIHVYFREHPKVMALIPLSLGVMMIVGAVQNWDWLYAPSGTFRGIGGISAYFGRTIARILAVVVGLIFFFVAYIMFNVTKW</sequence>
<organism evidence="2 3">
    <name type="scientific">Flavobacterium crocinum</name>
    <dbReference type="NCBI Taxonomy" id="2183896"/>
    <lineage>
        <taxon>Bacteria</taxon>
        <taxon>Pseudomonadati</taxon>
        <taxon>Bacteroidota</taxon>
        <taxon>Flavobacteriia</taxon>
        <taxon>Flavobacteriales</taxon>
        <taxon>Flavobacteriaceae</taxon>
        <taxon>Flavobacterium</taxon>
    </lineage>
</organism>
<gene>
    <name evidence="2" type="ORF">HYN56_04495</name>
</gene>
<keyword evidence="1" id="KW-1133">Transmembrane helix</keyword>
<evidence type="ECO:0000313" key="2">
    <source>
        <dbReference type="EMBL" id="AWK03520.1"/>
    </source>
</evidence>
<evidence type="ECO:0000256" key="1">
    <source>
        <dbReference type="SAM" id="Phobius"/>
    </source>
</evidence>
<keyword evidence="1" id="KW-0812">Transmembrane</keyword>
<keyword evidence="1" id="KW-0472">Membrane</keyword>
<accession>A0A2S1YHJ6</accession>
<feature type="transmembrane region" description="Helical" evidence="1">
    <location>
        <begin position="83"/>
        <end position="107"/>
    </location>
</feature>
<dbReference type="KEGG" id="fcr:HYN56_04495"/>
<keyword evidence="3" id="KW-1185">Reference proteome</keyword>
<dbReference type="OrthoDB" id="1151161at2"/>
<proteinExistence type="predicted"/>
<dbReference type="Proteomes" id="UP000245250">
    <property type="component" value="Chromosome"/>
</dbReference>
<feature type="transmembrane region" description="Helical" evidence="1">
    <location>
        <begin position="43"/>
        <end position="63"/>
    </location>
</feature>
<dbReference type="EMBL" id="CP029255">
    <property type="protein sequence ID" value="AWK03520.1"/>
    <property type="molecule type" value="Genomic_DNA"/>
</dbReference>
<name>A0A2S1YHJ6_9FLAO</name>
<reference evidence="2 3" key="1">
    <citation type="submission" date="2018-05" db="EMBL/GenBank/DDBJ databases">
        <title>Genome sequencing of Flavobacterium sp. HYN0056.</title>
        <authorList>
            <person name="Yi H."/>
            <person name="Baek C."/>
        </authorList>
    </citation>
    <scope>NUCLEOTIDE SEQUENCE [LARGE SCALE GENOMIC DNA]</scope>
    <source>
        <strain evidence="2 3">HYN0056</strain>
    </source>
</reference>